<name>A0ABP0L193_9DINO</name>
<sequence length="237" mass="25771">ASEVPLDEELKRVVPVIQGIREAGLEATISIDTRKASVARKALEAGADWINDVSGGEFDPQMLTVASEFLAPIVLMHMKGTPETMNSLATYSEAVVTEVGDYLLTRRRAAEAAGVPSWNIILDPGIGFAKTLEHNLSLLRHCGELVAKTQPSPLLVGASRKRFIGTILQDVSRNENEPDFKKRSFGNAAATAIAIAGGADLVRVHEAWLCYVLLKVMFIYFPRPMGRSTSGKYVFLS</sequence>
<keyword evidence="8" id="KW-0460">Magnesium</keyword>
<comment type="cofactor">
    <cofactor evidence="3">
        <name>Mg(2+)</name>
        <dbReference type="ChEBI" id="CHEBI:18420"/>
    </cofactor>
</comment>
<dbReference type="NCBIfam" id="TIGR01496">
    <property type="entry name" value="DHPS"/>
    <property type="match status" value="1"/>
</dbReference>
<proteinExistence type="predicted"/>
<dbReference type="EC" id="2.5.1.15" evidence="5"/>
<dbReference type="PANTHER" id="PTHR20941">
    <property type="entry name" value="FOLATE SYNTHESIS PROTEINS"/>
    <property type="match status" value="1"/>
</dbReference>
<dbReference type="InterPro" id="IPR006390">
    <property type="entry name" value="DHP_synth_dom"/>
</dbReference>
<evidence type="ECO:0000256" key="8">
    <source>
        <dbReference type="ARBA" id="ARBA00022842"/>
    </source>
</evidence>
<gene>
    <name evidence="11" type="ORF">SCF082_LOCUS20114</name>
</gene>
<protein>
    <recommendedName>
        <fullName evidence="5">dihydropteroate synthase</fullName>
        <ecNumber evidence="5">2.5.1.15</ecNumber>
    </recommendedName>
</protein>
<comment type="caution">
    <text evidence="11">The sequence shown here is derived from an EMBL/GenBank/DDBJ whole genome shotgun (WGS) entry which is preliminary data.</text>
</comment>
<keyword evidence="6" id="KW-0808">Transferase</keyword>
<evidence type="ECO:0000256" key="5">
    <source>
        <dbReference type="ARBA" id="ARBA00012458"/>
    </source>
</evidence>
<evidence type="ECO:0000313" key="12">
    <source>
        <dbReference type="Proteomes" id="UP001642464"/>
    </source>
</evidence>
<evidence type="ECO:0000256" key="3">
    <source>
        <dbReference type="ARBA" id="ARBA00001946"/>
    </source>
</evidence>
<accession>A0ABP0L193</accession>
<comment type="catalytic activity">
    <reaction evidence="1">
        <text>(7,8-dihydropterin-6-yl)methyl diphosphate + 4-aminobenzoate = 7,8-dihydropteroate + diphosphate</text>
        <dbReference type="Rhea" id="RHEA:19949"/>
        <dbReference type="ChEBI" id="CHEBI:17836"/>
        <dbReference type="ChEBI" id="CHEBI:17839"/>
        <dbReference type="ChEBI" id="CHEBI:33019"/>
        <dbReference type="ChEBI" id="CHEBI:72950"/>
        <dbReference type="EC" id="2.5.1.15"/>
    </reaction>
</comment>
<evidence type="ECO:0000256" key="2">
    <source>
        <dbReference type="ARBA" id="ARBA00000198"/>
    </source>
</evidence>
<feature type="domain" description="Pterin-binding" evidence="10">
    <location>
        <begin position="1"/>
        <end position="215"/>
    </location>
</feature>
<evidence type="ECO:0000256" key="7">
    <source>
        <dbReference type="ARBA" id="ARBA00022723"/>
    </source>
</evidence>
<evidence type="ECO:0000256" key="4">
    <source>
        <dbReference type="ARBA" id="ARBA00004763"/>
    </source>
</evidence>
<dbReference type="InterPro" id="IPR000489">
    <property type="entry name" value="Pterin-binding_dom"/>
</dbReference>
<dbReference type="PANTHER" id="PTHR20941:SF1">
    <property type="entry name" value="FOLIC ACID SYNTHESIS PROTEIN FOL1"/>
    <property type="match status" value="1"/>
</dbReference>
<keyword evidence="9" id="KW-0289">Folate biosynthesis</keyword>
<dbReference type="Gene3D" id="3.20.20.20">
    <property type="entry name" value="Dihydropteroate synthase-like"/>
    <property type="match status" value="1"/>
</dbReference>
<dbReference type="InterPro" id="IPR011005">
    <property type="entry name" value="Dihydropteroate_synth-like_sf"/>
</dbReference>
<evidence type="ECO:0000256" key="9">
    <source>
        <dbReference type="ARBA" id="ARBA00022909"/>
    </source>
</evidence>
<organism evidence="11 12">
    <name type="scientific">Durusdinium trenchii</name>
    <dbReference type="NCBI Taxonomy" id="1381693"/>
    <lineage>
        <taxon>Eukaryota</taxon>
        <taxon>Sar</taxon>
        <taxon>Alveolata</taxon>
        <taxon>Dinophyceae</taxon>
        <taxon>Suessiales</taxon>
        <taxon>Symbiodiniaceae</taxon>
        <taxon>Durusdinium</taxon>
    </lineage>
</organism>
<dbReference type="InterPro" id="IPR045031">
    <property type="entry name" value="DHP_synth-like"/>
</dbReference>
<evidence type="ECO:0000313" key="11">
    <source>
        <dbReference type="EMBL" id="CAK9032537.1"/>
    </source>
</evidence>
<feature type="non-terminal residue" evidence="11">
    <location>
        <position position="1"/>
    </location>
</feature>
<evidence type="ECO:0000256" key="6">
    <source>
        <dbReference type="ARBA" id="ARBA00022679"/>
    </source>
</evidence>
<dbReference type="Pfam" id="PF00809">
    <property type="entry name" value="Pterin_bind"/>
    <property type="match status" value="1"/>
</dbReference>
<dbReference type="PROSITE" id="PS50972">
    <property type="entry name" value="PTERIN_BINDING"/>
    <property type="match status" value="1"/>
</dbReference>
<reference evidence="11 12" key="1">
    <citation type="submission" date="2024-02" db="EMBL/GenBank/DDBJ databases">
        <authorList>
            <person name="Chen Y."/>
            <person name="Shah S."/>
            <person name="Dougan E. K."/>
            <person name="Thang M."/>
            <person name="Chan C."/>
        </authorList>
    </citation>
    <scope>NUCLEOTIDE SEQUENCE [LARGE SCALE GENOMIC DNA]</scope>
</reference>
<evidence type="ECO:0000256" key="1">
    <source>
        <dbReference type="ARBA" id="ARBA00000012"/>
    </source>
</evidence>
<dbReference type="Proteomes" id="UP001642464">
    <property type="component" value="Unassembled WGS sequence"/>
</dbReference>
<comment type="catalytic activity">
    <reaction evidence="2">
        <text>6-hydroxymethyl-7,8-dihydropterin + ATP = (7,8-dihydropterin-6-yl)methyl diphosphate + AMP + H(+)</text>
        <dbReference type="Rhea" id="RHEA:11412"/>
        <dbReference type="ChEBI" id="CHEBI:15378"/>
        <dbReference type="ChEBI" id="CHEBI:30616"/>
        <dbReference type="ChEBI" id="CHEBI:44841"/>
        <dbReference type="ChEBI" id="CHEBI:72950"/>
        <dbReference type="ChEBI" id="CHEBI:456215"/>
        <dbReference type="EC" id="2.7.6.3"/>
    </reaction>
</comment>
<comment type="pathway">
    <text evidence="4">Cofactor biosynthesis; tetrahydrofolate biosynthesis; 7,8-dihydrofolate from 2-amino-4-hydroxy-6-hydroxymethyl-7,8-dihydropteridine diphosphate and 4-aminobenzoate: step 1/2.</text>
</comment>
<keyword evidence="7" id="KW-0479">Metal-binding</keyword>
<evidence type="ECO:0000259" key="10">
    <source>
        <dbReference type="PROSITE" id="PS50972"/>
    </source>
</evidence>
<keyword evidence="12" id="KW-1185">Reference proteome</keyword>
<dbReference type="EMBL" id="CAXAMM010013925">
    <property type="protein sequence ID" value="CAK9032537.1"/>
    <property type="molecule type" value="Genomic_DNA"/>
</dbReference>
<dbReference type="SUPFAM" id="SSF51717">
    <property type="entry name" value="Dihydropteroate synthetase-like"/>
    <property type="match status" value="1"/>
</dbReference>